<dbReference type="Gene3D" id="2.160.10.10">
    <property type="entry name" value="Hexapeptide repeat proteins"/>
    <property type="match status" value="1"/>
</dbReference>
<name>A0AA35NR77_SACK1</name>
<dbReference type="OrthoDB" id="932129at2759"/>
<protein>
    <submittedName>
        <fullName evidence="1">Uncharacterized protein</fullName>
    </submittedName>
</protein>
<sequence>MTVFSGINKLEFEGTFEGIGKDVVMSQMIKLLQKHFPSICDKNYELSLFLHIFQRYILENTSITHDLDPNEIRLLSAEEIVEFEDIQNEELFDPALISKVAILKLDGKNNSIISKASPLLEVKNGKCSLDIIVQQTQNLNTKWNSDVPLIFMTSLETESHTTNFLEKHYSSDEVTWKTIVQSCFPVIDKNRLLPIDLQANSNKEDLWYPCGTGNLTDTLYFSGELDNLIARGKEFLFVSNVNNLGATVDLNILSYMVSEKIDYLVEVVERTANDSNTGVLATYKNKLRLVDYDCLSNESARNCRIVNTNNIWIDLRSLKRLVESDGLNLPIRSFDAKIIHNNRELECLQFRTQLADCIGCFSSAQAMKVARSRFLPLTTCRDLFLLKSNLYDLDANGTFNLYPLKFGLLPSIKLGDEFANYETFRIGIPHIPDILELDYLDVMGNVFFGRRVILRGTVIIICDKDEVITIPDGSILENSIIRNEFQLDDMNEY</sequence>
<proteinExistence type="predicted"/>
<dbReference type="InterPro" id="IPR016267">
    <property type="entry name" value="UDPGP_trans"/>
</dbReference>
<dbReference type="SUPFAM" id="SSF53448">
    <property type="entry name" value="Nucleotide-diphospho-sugar transferases"/>
    <property type="match status" value="1"/>
</dbReference>
<organism evidence="1 2">
    <name type="scientific">Saccharomyces kudriavzevii (strain ATCC MYA-4449 / AS 2.2408 / CBS 8840 / NBRC 1802 / NCYC 2889)</name>
    <name type="common">Yeast</name>
    <dbReference type="NCBI Taxonomy" id="226230"/>
    <lineage>
        <taxon>Eukaryota</taxon>
        <taxon>Fungi</taxon>
        <taxon>Dikarya</taxon>
        <taxon>Ascomycota</taxon>
        <taxon>Saccharomycotina</taxon>
        <taxon>Saccharomycetes</taxon>
        <taxon>Saccharomycetales</taxon>
        <taxon>Saccharomycetaceae</taxon>
        <taxon>Saccharomyces</taxon>
    </lineage>
</organism>
<dbReference type="PIRSF" id="PIRSF000806">
    <property type="entry name" value="UDPGP"/>
    <property type="match status" value="1"/>
</dbReference>
<dbReference type="GO" id="GO:0003983">
    <property type="term" value="F:UTP:glucose-1-phosphate uridylyltransferase activity"/>
    <property type="evidence" value="ECO:0007669"/>
    <property type="project" value="UniProtKB-EC"/>
</dbReference>
<reference evidence="1" key="1">
    <citation type="submission" date="2022-10" db="EMBL/GenBank/DDBJ databases">
        <authorList>
            <person name="Byrne P K."/>
        </authorList>
    </citation>
    <scope>NUCLEOTIDE SEQUENCE</scope>
    <source>
        <strain evidence="1">IFO1802</strain>
    </source>
</reference>
<gene>
    <name evidence="1" type="primary">SKDI08G0300</name>
    <name evidence="1" type="ORF">SKDI_08G0300</name>
</gene>
<dbReference type="InterPro" id="IPR029044">
    <property type="entry name" value="Nucleotide-diphossugar_trans"/>
</dbReference>
<evidence type="ECO:0000313" key="2">
    <source>
        <dbReference type="Proteomes" id="UP001162087"/>
    </source>
</evidence>
<dbReference type="Proteomes" id="UP001162087">
    <property type="component" value="Chromosome 8"/>
</dbReference>
<keyword evidence="2" id="KW-1185">Reference proteome</keyword>
<dbReference type="InterPro" id="IPR002618">
    <property type="entry name" value="UDPGP_fam"/>
</dbReference>
<dbReference type="GO" id="GO:0006011">
    <property type="term" value="P:UDP-alpha-D-glucose metabolic process"/>
    <property type="evidence" value="ECO:0007669"/>
    <property type="project" value="UniProtKB-UniRule"/>
</dbReference>
<evidence type="ECO:0000313" key="1">
    <source>
        <dbReference type="EMBL" id="CAI4063415.1"/>
    </source>
</evidence>
<accession>A0AA35NR77</accession>
<dbReference type="PANTHER" id="PTHR43511">
    <property type="match status" value="1"/>
</dbReference>
<dbReference type="Gene3D" id="3.90.550.10">
    <property type="entry name" value="Spore Coat Polysaccharide Biosynthesis Protein SpsA, Chain A"/>
    <property type="match status" value="1"/>
</dbReference>
<dbReference type="EMBL" id="OX365903">
    <property type="protein sequence ID" value="CAI4063415.1"/>
    <property type="molecule type" value="Genomic_DNA"/>
</dbReference>
<dbReference type="Pfam" id="PF01704">
    <property type="entry name" value="UDPGP"/>
    <property type="match status" value="1"/>
</dbReference>